<dbReference type="Proteomes" id="UP000218334">
    <property type="component" value="Unassembled WGS sequence"/>
</dbReference>
<proteinExistence type="predicted"/>
<dbReference type="AlphaFoldDB" id="A0A2H3B104"/>
<feature type="compositionally biased region" description="Basic and acidic residues" evidence="1">
    <location>
        <begin position="146"/>
        <end position="174"/>
    </location>
</feature>
<evidence type="ECO:0000313" key="2">
    <source>
        <dbReference type="EMBL" id="PBK64609.1"/>
    </source>
</evidence>
<accession>A0A2H3B104</accession>
<sequence length="262" mass="29103">MLGRRQGRFTGALEFRQIIDLTKRGVHQIEDMRTGRKEGMYPGVRLTKGGRRLTSTFALLWSHSAATTVVTFSTASARLLGTAVTISQGCASSLIGIPSDFLSTNLVMMDQGFFITSYQPSIAASPLLSIVDFGFDTVHQGDVQRVRGDEKRRGDEPLRVADDVRRDSSWRESPLEEASGAENSAEHGCSTDDQCITMNAFMLYIVRPVHTSHVEATQAMWDIHLRMSTTHQNAVRVATEGNKFNDDISWSIYPLGYHRSNS</sequence>
<reference evidence="3" key="1">
    <citation type="journal article" date="2017" name="Nat. Ecol. Evol.">
        <title>Genome expansion and lineage-specific genetic innovations in the forest pathogenic fungi Armillaria.</title>
        <authorList>
            <person name="Sipos G."/>
            <person name="Prasanna A.N."/>
            <person name="Walter M.C."/>
            <person name="O'Connor E."/>
            <person name="Balint B."/>
            <person name="Krizsan K."/>
            <person name="Kiss B."/>
            <person name="Hess J."/>
            <person name="Varga T."/>
            <person name="Slot J."/>
            <person name="Riley R."/>
            <person name="Boka B."/>
            <person name="Rigling D."/>
            <person name="Barry K."/>
            <person name="Lee J."/>
            <person name="Mihaltcheva S."/>
            <person name="LaButti K."/>
            <person name="Lipzen A."/>
            <person name="Waldron R."/>
            <person name="Moloney N.M."/>
            <person name="Sperisen C."/>
            <person name="Kredics L."/>
            <person name="Vagvoelgyi C."/>
            <person name="Patrignani A."/>
            <person name="Fitzpatrick D."/>
            <person name="Nagy I."/>
            <person name="Doyle S."/>
            <person name="Anderson J.B."/>
            <person name="Grigoriev I.V."/>
            <person name="Gueldener U."/>
            <person name="Muensterkoetter M."/>
            <person name="Nagy L.G."/>
        </authorList>
    </citation>
    <scope>NUCLEOTIDE SEQUENCE [LARGE SCALE GENOMIC DNA]</scope>
    <source>
        <strain evidence="3">28-4</strain>
    </source>
</reference>
<evidence type="ECO:0000313" key="3">
    <source>
        <dbReference type="Proteomes" id="UP000218334"/>
    </source>
</evidence>
<feature type="region of interest" description="Disordered" evidence="1">
    <location>
        <begin position="146"/>
        <end position="188"/>
    </location>
</feature>
<evidence type="ECO:0000256" key="1">
    <source>
        <dbReference type="SAM" id="MobiDB-lite"/>
    </source>
</evidence>
<organism evidence="2 3">
    <name type="scientific">Armillaria solidipes</name>
    <dbReference type="NCBI Taxonomy" id="1076256"/>
    <lineage>
        <taxon>Eukaryota</taxon>
        <taxon>Fungi</taxon>
        <taxon>Dikarya</taxon>
        <taxon>Basidiomycota</taxon>
        <taxon>Agaricomycotina</taxon>
        <taxon>Agaricomycetes</taxon>
        <taxon>Agaricomycetidae</taxon>
        <taxon>Agaricales</taxon>
        <taxon>Marasmiineae</taxon>
        <taxon>Physalacriaceae</taxon>
        <taxon>Armillaria</taxon>
    </lineage>
</organism>
<name>A0A2H3B104_9AGAR</name>
<protein>
    <submittedName>
        <fullName evidence="2">Uncharacterized protein</fullName>
    </submittedName>
</protein>
<gene>
    <name evidence="2" type="ORF">ARMSODRAFT_978868</name>
</gene>
<keyword evidence="3" id="KW-1185">Reference proteome</keyword>
<dbReference type="EMBL" id="KZ293450">
    <property type="protein sequence ID" value="PBK64609.1"/>
    <property type="molecule type" value="Genomic_DNA"/>
</dbReference>